<dbReference type="Gene3D" id="1.10.510.10">
    <property type="entry name" value="Transferase(Phosphotransferase) domain 1"/>
    <property type="match status" value="1"/>
</dbReference>
<organism evidence="10 11">
    <name type="scientific">Panagrellus redivivus</name>
    <name type="common">Microworm</name>
    <dbReference type="NCBI Taxonomy" id="6233"/>
    <lineage>
        <taxon>Eukaryota</taxon>
        <taxon>Metazoa</taxon>
        <taxon>Ecdysozoa</taxon>
        <taxon>Nematoda</taxon>
        <taxon>Chromadorea</taxon>
        <taxon>Rhabditida</taxon>
        <taxon>Tylenchina</taxon>
        <taxon>Panagrolaimomorpha</taxon>
        <taxon>Panagrolaimoidea</taxon>
        <taxon>Panagrolaimidae</taxon>
        <taxon>Panagrellus</taxon>
    </lineage>
</organism>
<feature type="domain" description="Protein kinase" evidence="9">
    <location>
        <begin position="83"/>
        <end position="389"/>
    </location>
</feature>
<dbReference type="PROSITE" id="PS50011">
    <property type="entry name" value="PROTEIN_KINASE_DOM"/>
    <property type="match status" value="1"/>
</dbReference>
<name>A0A7E4UQW0_PANRE</name>
<evidence type="ECO:0000256" key="1">
    <source>
        <dbReference type="ARBA" id="ARBA00008874"/>
    </source>
</evidence>
<keyword evidence="10" id="KW-1185">Reference proteome</keyword>
<keyword evidence="2" id="KW-0723">Serine/threonine-protein kinase</keyword>
<dbReference type="GO" id="GO:0004674">
    <property type="term" value="F:protein serine/threonine kinase activity"/>
    <property type="evidence" value="ECO:0007669"/>
    <property type="project" value="UniProtKB-KW"/>
</dbReference>
<dbReference type="Proteomes" id="UP000492821">
    <property type="component" value="Unassembled WGS sequence"/>
</dbReference>
<keyword evidence="5" id="KW-0418">Kinase</keyword>
<dbReference type="GO" id="GO:0005737">
    <property type="term" value="C:cytoplasm"/>
    <property type="evidence" value="ECO:0007669"/>
    <property type="project" value="TreeGrafter"/>
</dbReference>
<evidence type="ECO:0000256" key="3">
    <source>
        <dbReference type="ARBA" id="ARBA00022679"/>
    </source>
</evidence>
<dbReference type="PANTHER" id="PTHR48012">
    <property type="entry name" value="STERILE20-LIKE KINASE, ISOFORM B-RELATED"/>
    <property type="match status" value="1"/>
</dbReference>
<evidence type="ECO:0000256" key="8">
    <source>
        <dbReference type="ARBA" id="ARBA00048679"/>
    </source>
</evidence>
<protein>
    <submittedName>
        <fullName evidence="11">Protein kinase domain-containing protein</fullName>
    </submittedName>
</protein>
<dbReference type="InterPro" id="IPR000719">
    <property type="entry name" value="Prot_kinase_dom"/>
</dbReference>
<accession>A0A7E4UQW0</accession>
<evidence type="ECO:0000259" key="9">
    <source>
        <dbReference type="PROSITE" id="PS50011"/>
    </source>
</evidence>
<evidence type="ECO:0000313" key="10">
    <source>
        <dbReference type="Proteomes" id="UP000492821"/>
    </source>
</evidence>
<evidence type="ECO:0000256" key="2">
    <source>
        <dbReference type="ARBA" id="ARBA00022527"/>
    </source>
</evidence>
<comment type="catalytic activity">
    <reaction evidence="7">
        <text>L-threonyl-[protein] + ATP = O-phospho-L-threonyl-[protein] + ADP + H(+)</text>
        <dbReference type="Rhea" id="RHEA:46608"/>
        <dbReference type="Rhea" id="RHEA-COMP:11060"/>
        <dbReference type="Rhea" id="RHEA-COMP:11605"/>
        <dbReference type="ChEBI" id="CHEBI:15378"/>
        <dbReference type="ChEBI" id="CHEBI:30013"/>
        <dbReference type="ChEBI" id="CHEBI:30616"/>
        <dbReference type="ChEBI" id="CHEBI:61977"/>
        <dbReference type="ChEBI" id="CHEBI:456216"/>
        <dbReference type="EC" id="2.7.11.1"/>
    </reaction>
</comment>
<dbReference type="SMART" id="SM00220">
    <property type="entry name" value="S_TKc"/>
    <property type="match status" value="1"/>
</dbReference>
<dbReference type="InterPro" id="IPR011009">
    <property type="entry name" value="Kinase-like_dom_sf"/>
</dbReference>
<dbReference type="GO" id="GO:0005524">
    <property type="term" value="F:ATP binding"/>
    <property type="evidence" value="ECO:0007669"/>
    <property type="project" value="UniProtKB-KW"/>
</dbReference>
<dbReference type="PANTHER" id="PTHR48012:SF10">
    <property type="entry name" value="FI20177P1"/>
    <property type="match status" value="1"/>
</dbReference>
<evidence type="ECO:0000256" key="4">
    <source>
        <dbReference type="ARBA" id="ARBA00022741"/>
    </source>
</evidence>
<keyword evidence="6" id="KW-0067">ATP-binding</keyword>
<reference evidence="11" key="2">
    <citation type="submission" date="2020-10" db="UniProtKB">
        <authorList>
            <consortium name="WormBaseParasite"/>
        </authorList>
    </citation>
    <scope>IDENTIFICATION</scope>
</reference>
<dbReference type="WBParaSite" id="Pan_g11718.t1">
    <property type="protein sequence ID" value="Pan_g11718.t1"/>
    <property type="gene ID" value="Pan_g11718"/>
</dbReference>
<reference evidence="10" key="1">
    <citation type="journal article" date="2013" name="Genetics">
        <title>The draft genome and transcriptome of Panagrellus redivivus are shaped by the harsh demands of a free-living lifestyle.</title>
        <authorList>
            <person name="Srinivasan J."/>
            <person name="Dillman A.R."/>
            <person name="Macchietto M.G."/>
            <person name="Heikkinen L."/>
            <person name="Lakso M."/>
            <person name="Fracchia K.M."/>
            <person name="Antoshechkin I."/>
            <person name="Mortazavi A."/>
            <person name="Wong G."/>
            <person name="Sternberg P.W."/>
        </authorList>
    </citation>
    <scope>NUCLEOTIDE SEQUENCE [LARGE SCALE GENOMIC DNA]</scope>
    <source>
        <strain evidence="10">MT8872</strain>
    </source>
</reference>
<dbReference type="SUPFAM" id="SSF56112">
    <property type="entry name" value="Protein kinase-like (PK-like)"/>
    <property type="match status" value="1"/>
</dbReference>
<evidence type="ECO:0000256" key="5">
    <source>
        <dbReference type="ARBA" id="ARBA00022777"/>
    </source>
</evidence>
<proteinExistence type="inferred from homology"/>
<evidence type="ECO:0000313" key="11">
    <source>
        <dbReference type="WBParaSite" id="Pan_g11718.t1"/>
    </source>
</evidence>
<keyword evidence="4" id="KW-0547">Nucleotide-binding</keyword>
<keyword evidence="3" id="KW-0808">Transferase</keyword>
<comment type="catalytic activity">
    <reaction evidence="8">
        <text>L-seryl-[protein] + ATP = O-phospho-L-seryl-[protein] + ADP + H(+)</text>
        <dbReference type="Rhea" id="RHEA:17989"/>
        <dbReference type="Rhea" id="RHEA-COMP:9863"/>
        <dbReference type="Rhea" id="RHEA-COMP:11604"/>
        <dbReference type="ChEBI" id="CHEBI:15378"/>
        <dbReference type="ChEBI" id="CHEBI:29999"/>
        <dbReference type="ChEBI" id="CHEBI:30616"/>
        <dbReference type="ChEBI" id="CHEBI:83421"/>
        <dbReference type="ChEBI" id="CHEBI:456216"/>
        <dbReference type="EC" id="2.7.11.1"/>
    </reaction>
</comment>
<dbReference type="InterPro" id="IPR050629">
    <property type="entry name" value="STE20/SPS1-PAK"/>
</dbReference>
<evidence type="ECO:0000256" key="7">
    <source>
        <dbReference type="ARBA" id="ARBA00047899"/>
    </source>
</evidence>
<evidence type="ECO:0000256" key="6">
    <source>
        <dbReference type="ARBA" id="ARBA00022840"/>
    </source>
</evidence>
<dbReference type="AlphaFoldDB" id="A0A7E4UQW0"/>
<dbReference type="Pfam" id="PF00069">
    <property type="entry name" value="Pkinase"/>
    <property type="match status" value="1"/>
</dbReference>
<sequence length="595" mass="68035">MQMSKPPFNPSGNQPTFTLPSVRYSRSAWGQRATLMPMFDTTANRLMKAVKAGVSSESWIGGSFLFDCHSMMYEPDELRSPDYTFETCQFSENSREYYKAHQLDIETLQLADLIANFDRSTPLTVAFVPLTMEHFNAITREAAVLKTLKHDNIAQYTNITFKRGFMLLEMPFTIRLSDLLEGAKQERFEKYHDINSAAGDAEQDEFIQFGIPEAPAAKITRAILDGLEYVHCRGVWHSRLSTDCILLGMHDGRIAISGWMYLKPTKCRIQKAPVLSRFMAPEQAARTLEGRRYTACLMQTFEKQLSEAIDIWSLGIIICEMILGISVYGDVSADEMAMLIFELDFPNLQSCSPFKISKTLDEIAASCLHRNPSNRDTASKILKKYEKYFLKYADTKDVIEESIDNPNHITNLASTHDTYSTFTTRHDKLLKFSFDKDIEHDLEKLKWKRYREKRVHRNRGLSLNTGGNHICIRIRDEMSLFPSVSPFKYVDILVHPDNSGSIYLLQEAVMSLTKDGQLTNVQAFKICTLIAQLTQLALAIDEKTDDVFVQEVCWTESYSILRILVPLKDVSAAVIQQDWCSMYYSVLIEYTYSPV</sequence>
<comment type="similarity">
    <text evidence="1">Belongs to the protein kinase superfamily. STE Ser/Thr protein kinase family. STE20 subfamily.</text>
</comment>